<evidence type="ECO:0000259" key="8">
    <source>
        <dbReference type="Pfam" id="PF20684"/>
    </source>
</evidence>
<keyword evidence="3 7" id="KW-1133">Transmembrane helix</keyword>
<dbReference type="RefSeq" id="XP_030989423.1">
    <property type="nucleotide sequence ID" value="XM_031133245.1"/>
</dbReference>
<keyword evidence="4 7" id="KW-0472">Membrane</keyword>
<dbReference type="EMBL" id="SKBQ01000087">
    <property type="protein sequence ID" value="TPX07712.1"/>
    <property type="molecule type" value="Genomic_DNA"/>
</dbReference>
<comment type="similarity">
    <text evidence="5">Belongs to the SAT4 family.</text>
</comment>
<evidence type="ECO:0000256" key="7">
    <source>
        <dbReference type="SAM" id="Phobius"/>
    </source>
</evidence>
<dbReference type="STRING" id="1093900.A0A507AG58"/>
<feature type="region of interest" description="Disordered" evidence="6">
    <location>
        <begin position="329"/>
        <end position="373"/>
    </location>
</feature>
<dbReference type="PANTHER" id="PTHR33048">
    <property type="entry name" value="PTH11-LIKE INTEGRAL MEMBRANE PROTEIN (AFU_ORTHOLOGUE AFUA_5G11245)"/>
    <property type="match status" value="1"/>
</dbReference>
<accession>A0A507AG58</accession>
<dbReference type="InterPro" id="IPR052337">
    <property type="entry name" value="SAT4-like"/>
</dbReference>
<feature type="transmembrane region" description="Helical" evidence="7">
    <location>
        <begin position="12"/>
        <end position="32"/>
    </location>
</feature>
<comment type="caution">
    <text evidence="9">The sequence shown here is derived from an EMBL/GenBank/DDBJ whole genome shotgun (WGS) entry which is preliminary data.</text>
</comment>
<keyword evidence="10" id="KW-1185">Reference proteome</keyword>
<keyword evidence="2 7" id="KW-0812">Transmembrane</keyword>
<organism evidence="9 10">
    <name type="scientific">Thyridium curvatum</name>
    <dbReference type="NCBI Taxonomy" id="1093900"/>
    <lineage>
        <taxon>Eukaryota</taxon>
        <taxon>Fungi</taxon>
        <taxon>Dikarya</taxon>
        <taxon>Ascomycota</taxon>
        <taxon>Pezizomycotina</taxon>
        <taxon>Sordariomycetes</taxon>
        <taxon>Sordariomycetidae</taxon>
        <taxon>Thyridiales</taxon>
        <taxon>Thyridiaceae</taxon>
        <taxon>Thyridium</taxon>
    </lineage>
</organism>
<dbReference type="PANTHER" id="PTHR33048:SF2">
    <property type="entry name" value="SRPK"/>
    <property type="match status" value="1"/>
</dbReference>
<feature type="transmembrane region" description="Helical" evidence="7">
    <location>
        <begin position="187"/>
        <end position="212"/>
    </location>
</feature>
<dbReference type="GO" id="GO:0016020">
    <property type="term" value="C:membrane"/>
    <property type="evidence" value="ECO:0007669"/>
    <property type="project" value="UniProtKB-SubCell"/>
</dbReference>
<evidence type="ECO:0000256" key="5">
    <source>
        <dbReference type="ARBA" id="ARBA00038359"/>
    </source>
</evidence>
<dbReference type="AlphaFoldDB" id="A0A507AG58"/>
<reference evidence="9 10" key="1">
    <citation type="submission" date="2019-06" db="EMBL/GenBank/DDBJ databases">
        <title>Draft genome sequence of the filamentous fungus Phialemoniopsis curvata isolated from diesel fuel.</title>
        <authorList>
            <person name="Varaljay V.A."/>
            <person name="Lyon W.J."/>
            <person name="Crouch A.L."/>
            <person name="Drake C.E."/>
            <person name="Hollomon J.M."/>
            <person name="Nadeau L.J."/>
            <person name="Nunn H.S."/>
            <person name="Stevenson B.S."/>
            <person name="Bojanowski C.L."/>
            <person name="Crookes-Goodson W.J."/>
        </authorList>
    </citation>
    <scope>NUCLEOTIDE SEQUENCE [LARGE SCALE GENOMIC DNA]</scope>
    <source>
        <strain evidence="9 10">D216</strain>
    </source>
</reference>
<dbReference type="OrthoDB" id="2988756at2759"/>
<evidence type="ECO:0000256" key="1">
    <source>
        <dbReference type="ARBA" id="ARBA00004141"/>
    </source>
</evidence>
<evidence type="ECO:0000313" key="10">
    <source>
        <dbReference type="Proteomes" id="UP000319257"/>
    </source>
</evidence>
<sequence length="412" mass="46459">MAVPPMKNATPFATEAFTLLGVGICVVALRTYSRIGQVGIRKFQPDDYLMLVAACIYTIETTMAYEVSVKWHGIANNAMTETQRAWLISAEDGWEYQSRVSGSKLQVALWLIYTLLLWILKAAMCVFYIRLTDGLDYSRRINFGFIFIICSWITVVFVILLGCFPLHQNWQIYPNPGRHCQPAESRANLFVTLTLNVLTDIYLMTIPIPMVWTARLRPARKAGLILLFSGGLFVMGAGVMRCVEIIYNPATDALQTSSWGCRETFIAIVTTNMPMVVPLLRKWFGPYLTKLGILTSRRAGTYPESPRRPPTGLPDLELGNHTYVVHGRWDGQPSPRFRRNTDGESIQEPAQDTTDDSIQEQSPRMDTPLGGIRKTVTYRVEDEDMLHGSARRGSALGNSTFITAQRSYFQFD</sequence>
<feature type="domain" description="Rhodopsin" evidence="8">
    <location>
        <begin position="29"/>
        <end position="282"/>
    </location>
</feature>
<evidence type="ECO:0000256" key="4">
    <source>
        <dbReference type="ARBA" id="ARBA00023136"/>
    </source>
</evidence>
<proteinExistence type="inferred from homology"/>
<dbReference type="GeneID" id="41978055"/>
<dbReference type="Pfam" id="PF20684">
    <property type="entry name" value="Fung_rhodopsin"/>
    <property type="match status" value="1"/>
</dbReference>
<dbReference type="InParanoid" id="A0A507AG58"/>
<name>A0A507AG58_9PEZI</name>
<dbReference type="InterPro" id="IPR049326">
    <property type="entry name" value="Rhodopsin_dom_fungi"/>
</dbReference>
<gene>
    <name evidence="9" type="ORF">E0L32_010608</name>
</gene>
<feature type="transmembrane region" description="Helical" evidence="7">
    <location>
        <begin position="141"/>
        <end position="167"/>
    </location>
</feature>
<evidence type="ECO:0000256" key="6">
    <source>
        <dbReference type="SAM" id="MobiDB-lite"/>
    </source>
</evidence>
<feature type="transmembrane region" description="Helical" evidence="7">
    <location>
        <begin position="107"/>
        <end position="129"/>
    </location>
</feature>
<comment type="subcellular location">
    <subcellularLocation>
        <location evidence="1">Membrane</location>
        <topology evidence="1">Multi-pass membrane protein</topology>
    </subcellularLocation>
</comment>
<feature type="transmembrane region" description="Helical" evidence="7">
    <location>
        <begin position="224"/>
        <end position="247"/>
    </location>
</feature>
<evidence type="ECO:0000256" key="3">
    <source>
        <dbReference type="ARBA" id="ARBA00022989"/>
    </source>
</evidence>
<dbReference type="Proteomes" id="UP000319257">
    <property type="component" value="Unassembled WGS sequence"/>
</dbReference>
<evidence type="ECO:0000313" key="9">
    <source>
        <dbReference type="EMBL" id="TPX07712.1"/>
    </source>
</evidence>
<evidence type="ECO:0000256" key="2">
    <source>
        <dbReference type="ARBA" id="ARBA00022692"/>
    </source>
</evidence>
<protein>
    <recommendedName>
        <fullName evidence="8">Rhodopsin domain-containing protein</fullName>
    </recommendedName>
</protein>